<dbReference type="Proteomes" id="UP000499080">
    <property type="component" value="Unassembled WGS sequence"/>
</dbReference>
<dbReference type="PANTHER" id="PTHR37984:SF15">
    <property type="entry name" value="INTEGRASE CATALYTIC DOMAIN-CONTAINING PROTEIN"/>
    <property type="match status" value="1"/>
</dbReference>
<evidence type="ECO:0000313" key="1">
    <source>
        <dbReference type="EMBL" id="GBM25066.1"/>
    </source>
</evidence>
<evidence type="ECO:0000313" key="2">
    <source>
        <dbReference type="Proteomes" id="UP000499080"/>
    </source>
</evidence>
<dbReference type="PANTHER" id="PTHR37984">
    <property type="entry name" value="PROTEIN CBG26694"/>
    <property type="match status" value="1"/>
</dbReference>
<dbReference type="SUPFAM" id="SSF53098">
    <property type="entry name" value="Ribonuclease H-like"/>
    <property type="match status" value="1"/>
</dbReference>
<dbReference type="OrthoDB" id="427924at2759"/>
<dbReference type="EMBL" id="BGPR01000531">
    <property type="protein sequence ID" value="GBM25066.1"/>
    <property type="molecule type" value="Genomic_DNA"/>
</dbReference>
<evidence type="ECO:0008006" key="3">
    <source>
        <dbReference type="Google" id="ProtNLM"/>
    </source>
</evidence>
<dbReference type="InterPro" id="IPR012337">
    <property type="entry name" value="RNaseH-like_sf"/>
</dbReference>
<reference evidence="1 2" key="1">
    <citation type="journal article" date="2019" name="Sci. Rep.">
        <title>Orb-weaving spider Araneus ventricosus genome elucidates the spidroin gene catalogue.</title>
        <authorList>
            <person name="Kono N."/>
            <person name="Nakamura H."/>
            <person name="Ohtoshi R."/>
            <person name="Moran D.A.P."/>
            <person name="Shinohara A."/>
            <person name="Yoshida Y."/>
            <person name="Fujiwara M."/>
            <person name="Mori M."/>
            <person name="Tomita M."/>
            <person name="Arakawa K."/>
        </authorList>
    </citation>
    <scope>NUCLEOTIDE SEQUENCE [LARGE SCALE GENOMIC DNA]</scope>
</reference>
<dbReference type="InterPro" id="IPR050951">
    <property type="entry name" value="Retrovirus_Pol_polyprotein"/>
</dbReference>
<dbReference type="AlphaFoldDB" id="A0A4Y2E9P1"/>
<keyword evidence="2" id="KW-1185">Reference proteome</keyword>
<sequence length="110" mass="12354">MCLASKYTDAIPLKDIKSESIVEALLLTFGRFGIPRKVSCDLGSCFTSNLTSTFLEKFGINVRHSSVHHTEGNPKEQDSKTFIKSNMPRKCARLRKEFAGRITSVERSRS</sequence>
<accession>A0A4Y2E9P1</accession>
<protein>
    <recommendedName>
        <fullName evidence="3">Integrase catalytic domain-containing protein</fullName>
    </recommendedName>
</protein>
<dbReference type="InterPro" id="IPR036397">
    <property type="entry name" value="RNaseH_sf"/>
</dbReference>
<organism evidence="1 2">
    <name type="scientific">Araneus ventricosus</name>
    <name type="common">Orbweaver spider</name>
    <name type="synonym">Epeira ventricosa</name>
    <dbReference type="NCBI Taxonomy" id="182803"/>
    <lineage>
        <taxon>Eukaryota</taxon>
        <taxon>Metazoa</taxon>
        <taxon>Ecdysozoa</taxon>
        <taxon>Arthropoda</taxon>
        <taxon>Chelicerata</taxon>
        <taxon>Arachnida</taxon>
        <taxon>Araneae</taxon>
        <taxon>Araneomorphae</taxon>
        <taxon>Entelegynae</taxon>
        <taxon>Araneoidea</taxon>
        <taxon>Araneidae</taxon>
        <taxon>Araneus</taxon>
    </lineage>
</organism>
<gene>
    <name evidence="1" type="ORF">AVEN_96650_1</name>
</gene>
<dbReference type="GO" id="GO:0003676">
    <property type="term" value="F:nucleic acid binding"/>
    <property type="evidence" value="ECO:0007669"/>
    <property type="project" value="InterPro"/>
</dbReference>
<name>A0A4Y2E9P1_ARAVE</name>
<proteinExistence type="predicted"/>
<comment type="caution">
    <text evidence="1">The sequence shown here is derived from an EMBL/GenBank/DDBJ whole genome shotgun (WGS) entry which is preliminary data.</text>
</comment>
<dbReference type="Gene3D" id="3.30.420.10">
    <property type="entry name" value="Ribonuclease H-like superfamily/Ribonuclease H"/>
    <property type="match status" value="1"/>
</dbReference>